<reference evidence="2" key="1">
    <citation type="submission" date="2017-07" db="EMBL/GenBank/DDBJ databases">
        <title>Taro Niue Genome Assembly and Annotation.</title>
        <authorList>
            <person name="Atibalentja N."/>
            <person name="Keating K."/>
            <person name="Fields C.J."/>
        </authorList>
    </citation>
    <scope>NUCLEOTIDE SEQUENCE</scope>
    <source>
        <strain evidence="2">Niue_2</strain>
        <tissue evidence="2">Leaf</tissue>
    </source>
</reference>
<evidence type="ECO:0000313" key="2">
    <source>
        <dbReference type="EMBL" id="MQL73222.1"/>
    </source>
</evidence>
<dbReference type="Proteomes" id="UP000652761">
    <property type="component" value="Unassembled WGS sequence"/>
</dbReference>
<name>A0A843TLA8_COLES</name>
<dbReference type="AlphaFoldDB" id="A0A843TLA8"/>
<feature type="transmembrane region" description="Helical" evidence="1">
    <location>
        <begin position="126"/>
        <end position="146"/>
    </location>
</feature>
<comment type="caution">
    <text evidence="2">The sequence shown here is derived from an EMBL/GenBank/DDBJ whole genome shotgun (WGS) entry which is preliminary data.</text>
</comment>
<gene>
    <name evidence="2" type="ORF">Taro_005551</name>
</gene>
<dbReference type="EMBL" id="NMUH01000157">
    <property type="protein sequence ID" value="MQL73222.1"/>
    <property type="molecule type" value="Genomic_DNA"/>
</dbReference>
<sequence>MSSLLAASGDVLVSVVVTTFPHDASKYDSLPELTQRRSVCHVASLVEHCDTCLWLLSALYWLVVSSGEVLSEFFSVGSGGREGLRYVVDLAGAFWRIFPELCLGGSGGGSPRIDLRCFCSSACCSVLFEVLCRLVVGLCILFLLLWPVRDW</sequence>
<proteinExistence type="predicted"/>
<keyword evidence="1" id="KW-1133">Transmembrane helix</keyword>
<keyword evidence="1" id="KW-0812">Transmembrane</keyword>
<keyword evidence="3" id="KW-1185">Reference proteome</keyword>
<organism evidence="2 3">
    <name type="scientific">Colocasia esculenta</name>
    <name type="common">Wild taro</name>
    <name type="synonym">Arum esculentum</name>
    <dbReference type="NCBI Taxonomy" id="4460"/>
    <lineage>
        <taxon>Eukaryota</taxon>
        <taxon>Viridiplantae</taxon>
        <taxon>Streptophyta</taxon>
        <taxon>Embryophyta</taxon>
        <taxon>Tracheophyta</taxon>
        <taxon>Spermatophyta</taxon>
        <taxon>Magnoliopsida</taxon>
        <taxon>Liliopsida</taxon>
        <taxon>Araceae</taxon>
        <taxon>Aroideae</taxon>
        <taxon>Colocasieae</taxon>
        <taxon>Colocasia</taxon>
    </lineage>
</organism>
<accession>A0A843TLA8</accession>
<keyword evidence="1" id="KW-0472">Membrane</keyword>
<evidence type="ECO:0000256" key="1">
    <source>
        <dbReference type="SAM" id="Phobius"/>
    </source>
</evidence>
<evidence type="ECO:0000313" key="3">
    <source>
        <dbReference type="Proteomes" id="UP000652761"/>
    </source>
</evidence>
<protein>
    <submittedName>
        <fullName evidence="2">Uncharacterized protein</fullName>
    </submittedName>
</protein>